<dbReference type="InterPro" id="IPR011006">
    <property type="entry name" value="CheY-like_superfamily"/>
</dbReference>
<evidence type="ECO:0000256" key="3">
    <source>
        <dbReference type="ARBA" id="ARBA00022553"/>
    </source>
</evidence>
<dbReference type="GO" id="GO:0005524">
    <property type="term" value="F:ATP binding"/>
    <property type="evidence" value="ECO:0007669"/>
    <property type="project" value="UniProtKB-KW"/>
</dbReference>
<dbReference type="InterPro" id="IPR005467">
    <property type="entry name" value="His_kinase_dom"/>
</dbReference>
<dbReference type="EC" id="2.7.13.3" evidence="2"/>
<keyword evidence="6" id="KW-0418">Kinase</keyword>
<dbReference type="KEGG" id="xdi:EZH22_03450"/>
<dbReference type="Gene3D" id="3.30.565.10">
    <property type="entry name" value="Histidine kinase-like ATPase, C-terminal domain"/>
    <property type="match status" value="1"/>
</dbReference>
<evidence type="ECO:0000256" key="5">
    <source>
        <dbReference type="ARBA" id="ARBA00022741"/>
    </source>
</evidence>
<dbReference type="PROSITE" id="PS50109">
    <property type="entry name" value="HIS_KIN"/>
    <property type="match status" value="1"/>
</dbReference>
<dbReference type="SUPFAM" id="SSF55874">
    <property type="entry name" value="ATPase domain of HSP90 chaperone/DNA topoisomerase II/histidine kinase"/>
    <property type="match status" value="1"/>
</dbReference>
<accession>A0A974PPR6</accession>
<feature type="domain" description="Response regulatory" evidence="11">
    <location>
        <begin position="24"/>
        <end position="138"/>
    </location>
</feature>
<keyword evidence="7" id="KW-0067">ATP-binding</keyword>
<dbReference type="PROSITE" id="PS50110">
    <property type="entry name" value="RESPONSE_REGULATORY"/>
    <property type="match status" value="1"/>
</dbReference>
<keyword evidence="3 8" id="KW-0597">Phosphoprotein</keyword>
<dbReference type="Pfam" id="PF00072">
    <property type="entry name" value="Response_reg"/>
    <property type="match status" value="1"/>
</dbReference>
<proteinExistence type="predicted"/>
<evidence type="ECO:0000256" key="7">
    <source>
        <dbReference type="ARBA" id="ARBA00022840"/>
    </source>
</evidence>
<gene>
    <name evidence="12" type="ORF">EZH22_03450</name>
</gene>
<dbReference type="Pfam" id="PF13581">
    <property type="entry name" value="HATPase_c_2"/>
    <property type="match status" value="1"/>
</dbReference>
<dbReference type="PANTHER" id="PTHR41523:SF8">
    <property type="entry name" value="ETHYLENE RESPONSE SENSOR PROTEIN"/>
    <property type="match status" value="1"/>
</dbReference>
<reference evidence="12 13" key="1">
    <citation type="submission" date="2020-10" db="EMBL/GenBank/DDBJ databases">
        <title>Degradation of 1,4-Dioxane by Xanthobacter sp. YN2, via a Novel Group-2 Soluble Di-Iron Monooxygenase.</title>
        <authorList>
            <person name="Ma F."/>
            <person name="Wang Y."/>
            <person name="Yang J."/>
            <person name="Guo H."/>
            <person name="Su D."/>
            <person name="Yu L."/>
        </authorList>
    </citation>
    <scope>NUCLEOTIDE SEQUENCE [LARGE SCALE GENOMIC DNA]</scope>
    <source>
        <strain evidence="12 13">YN2</strain>
    </source>
</reference>
<feature type="coiled-coil region" evidence="9">
    <location>
        <begin position="150"/>
        <end position="177"/>
    </location>
</feature>
<evidence type="ECO:0000256" key="1">
    <source>
        <dbReference type="ARBA" id="ARBA00000085"/>
    </source>
</evidence>
<dbReference type="RefSeq" id="WP_203194385.1">
    <property type="nucleotide sequence ID" value="NZ_CP063362.1"/>
</dbReference>
<dbReference type="Proteomes" id="UP000596427">
    <property type="component" value="Chromosome"/>
</dbReference>
<dbReference type="InterPro" id="IPR003594">
    <property type="entry name" value="HATPase_dom"/>
</dbReference>
<dbReference type="Gene3D" id="3.40.50.2300">
    <property type="match status" value="1"/>
</dbReference>
<dbReference type="SUPFAM" id="SSF52172">
    <property type="entry name" value="CheY-like"/>
    <property type="match status" value="1"/>
</dbReference>
<evidence type="ECO:0000256" key="4">
    <source>
        <dbReference type="ARBA" id="ARBA00022679"/>
    </source>
</evidence>
<dbReference type="GO" id="GO:0000160">
    <property type="term" value="P:phosphorelay signal transduction system"/>
    <property type="evidence" value="ECO:0007669"/>
    <property type="project" value="InterPro"/>
</dbReference>
<dbReference type="EMBL" id="CP063362">
    <property type="protein sequence ID" value="QRG07470.1"/>
    <property type="molecule type" value="Genomic_DNA"/>
</dbReference>
<dbReference type="Gene3D" id="3.30.450.20">
    <property type="entry name" value="PAS domain"/>
    <property type="match status" value="1"/>
</dbReference>
<protein>
    <recommendedName>
        <fullName evidence="2">histidine kinase</fullName>
        <ecNumber evidence="2">2.7.13.3</ecNumber>
    </recommendedName>
</protein>
<dbReference type="PANTHER" id="PTHR41523">
    <property type="entry name" value="TWO-COMPONENT SYSTEM SENSOR PROTEIN"/>
    <property type="match status" value="1"/>
</dbReference>
<comment type="catalytic activity">
    <reaction evidence="1">
        <text>ATP + protein L-histidine = ADP + protein N-phospho-L-histidine.</text>
        <dbReference type="EC" id="2.7.13.3"/>
    </reaction>
</comment>
<evidence type="ECO:0000259" key="11">
    <source>
        <dbReference type="PROSITE" id="PS50110"/>
    </source>
</evidence>
<evidence type="ECO:0000256" key="9">
    <source>
        <dbReference type="SAM" id="Coils"/>
    </source>
</evidence>
<dbReference type="SMART" id="SM00387">
    <property type="entry name" value="HATPase_c"/>
    <property type="match status" value="1"/>
</dbReference>
<keyword evidence="4" id="KW-0808">Transferase</keyword>
<keyword evidence="13" id="KW-1185">Reference proteome</keyword>
<keyword evidence="5" id="KW-0547">Nucleotide-binding</keyword>
<dbReference type="Pfam" id="PF07568">
    <property type="entry name" value="HisKA_2"/>
    <property type="match status" value="1"/>
</dbReference>
<dbReference type="CDD" id="cd00156">
    <property type="entry name" value="REC"/>
    <property type="match status" value="1"/>
</dbReference>
<evidence type="ECO:0000313" key="13">
    <source>
        <dbReference type="Proteomes" id="UP000596427"/>
    </source>
</evidence>
<evidence type="ECO:0000313" key="12">
    <source>
        <dbReference type="EMBL" id="QRG07470.1"/>
    </source>
</evidence>
<dbReference type="InterPro" id="IPR001789">
    <property type="entry name" value="Sig_transdc_resp-reg_receiver"/>
</dbReference>
<dbReference type="InterPro" id="IPR011495">
    <property type="entry name" value="Sig_transdc_His_kin_sub2_dim/P"/>
</dbReference>
<evidence type="ECO:0000259" key="10">
    <source>
        <dbReference type="PROSITE" id="PS50109"/>
    </source>
</evidence>
<dbReference type="AlphaFoldDB" id="A0A974PPR6"/>
<evidence type="ECO:0000256" key="8">
    <source>
        <dbReference type="PROSITE-ProRule" id="PRU00169"/>
    </source>
</evidence>
<feature type="modified residue" description="4-aspartylphosphate" evidence="8">
    <location>
        <position position="73"/>
    </location>
</feature>
<evidence type="ECO:0000256" key="6">
    <source>
        <dbReference type="ARBA" id="ARBA00022777"/>
    </source>
</evidence>
<name>A0A974PPR6_9HYPH</name>
<organism evidence="12 13">
    <name type="scientific">Xanthobacter dioxanivorans</name>
    <dbReference type="NCBI Taxonomy" id="2528964"/>
    <lineage>
        <taxon>Bacteria</taxon>
        <taxon>Pseudomonadati</taxon>
        <taxon>Pseudomonadota</taxon>
        <taxon>Alphaproteobacteria</taxon>
        <taxon>Hyphomicrobiales</taxon>
        <taxon>Xanthobacteraceae</taxon>
        <taxon>Xanthobacter</taxon>
    </lineage>
</organism>
<dbReference type="InterPro" id="IPR036890">
    <property type="entry name" value="HATPase_C_sf"/>
</dbReference>
<sequence length="385" mass="40887">MNGTAPVLPASVGEPAGDPGAALKVLYVDDDPALGRLVQRQLGRLGFEVELAASGEEGLARIMAEHFDVVALDHYMPGRDGLDTLRAIRALACSPPVVYVTGTQEGRVAVAALKAGASDYVVKEIQADFIELLRAAFVAAVEQVRMRQAHEAAVAEIRAARDRFEALAAERALLLREMNHRVGNSLQIIVSLLNVQAGAAEEPVVKEALDAARNRVSAVAQVHRRLYTSDQIATVALDQYLGTLLDDLQVSARGVPAGHGGERGVALSFEADPVHIDPDRAVAVGIIATELVINAMKYAYPGGQGPVRVRLARLGEQVAFSVEDDGMGFDAPQPAQSTGFALSTGLGTRIVRAMASKLGTEPVFEPRAQGACVRLVFPLADRRKP</sequence>
<evidence type="ECO:0000256" key="2">
    <source>
        <dbReference type="ARBA" id="ARBA00012438"/>
    </source>
</evidence>
<dbReference type="SMART" id="SM00448">
    <property type="entry name" value="REC"/>
    <property type="match status" value="1"/>
</dbReference>
<keyword evidence="9" id="KW-0175">Coiled coil</keyword>
<dbReference type="CDD" id="cd16936">
    <property type="entry name" value="HATPase_RsbW-like"/>
    <property type="match status" value="1"/>
</dbReference>
<feature type="domain" description="Histidine kinase" evidence="10">
    <location>
        <begin position="177"/>
        <end position="381"/>
    </location>
</feature>
<dbReference type="GO" id="GO:0004673">
    <property type="term" value="F:protein histidine kinase activity"/>
    <property type="evidence" value="ECO:0007669"/>
    <property type="project" value="UniProtKB-EC"/>
</dbReference>